<reference evidence="1 2" key="1">
    <citation type="submission" date="2020-12" db="EMBL/GenBank/DDBJ databases">
        <title>Metabolic potential, ecology and presence of endohyphal bacteria is reflected in genomic diversity of Mucoromycotina.</title>
        <authorList>
            <person name="Muszewska A."/>
            <person name="Okrasinska A."/>
            <person name="Steczkiewicz K."/>
            <person name="Drgas O."/>
            <person name="Orlowska M."/>
            <person name="Perlinska-Lenart U."/>
            <person name="Aleksandrzak-Piekarczyk T."/>
            <person name="Szatraj K."/>
            <person name="Zielenkiewicz U."/>
            <person name="Pilsyk S."/>
            <person name="Malc E."/>
            <person name="Mieczkowski P."/>
            <person name="Kruszewska J.S."/>
            <person name="Biernat P."/>
            <person name="Pawlowska J."/>
        </authorList>
    </citation>
    <scope>NUCLEOTIDE SEQUENCE [LARGE SCALE GENOMIC DNA]</scope>
    <source>
        <strain evidence="1 2">CBS 142.35</strain>
    </source>
</reference>
<dbReference type="OrthoDB" id="2439011at2759"/>
<evidence type="ECO:0000313" key="1">
    <source>
        <dbReference type="EMBL" id="KAG2226910.1"/>
    </source>
</evidence>
<protein>
    <submittedName>
        <fullName evidence="1">Uncharacterized protein</fullName>
    </submittedName>
</protein>
<comment type="caution">
    <text evidence="1">The sequence shown here is derived from an EMBL/GenBank/DDBJ whole genome shotgun (WGS) entry which is preliminary data.</text>
</comment>
<proteinExistence type="predicted"/>
<sequence>MKKWIGLDYLAEDLRMYSACPTFHAIYPLPGPQNCTNSSRRMNGTLCDTPLLGLFMRESFEEKIEQWKSRHMEPGLFNDVYDGMMWYYLLDPSTGLPFVETPRSLMLTLNIDWFAPFDSEPSTYEINCYLEPLVDSLLRQFNGITIPTYQEPNGTVIRAALLNIACGIN</sequence>
<dbReference type="AlphaFoldDB" id="A0A8H7VN94"/>
<dbReference type="EMBL" id="JAEPRB010000012">
    <property type="protein sequence ID" value="KAG2226910.1"/>
    <property type="molecule type" value="Genomic_DNA"/>
</dbReference>
<dbReference type="Proteomes" id="UP000646827">
    <property type="component" value="Unassembled WGS sequence"/>
</dbReference>
<name>A0A8H7VN94_9FUNG</name>
<accession>A0A8H7VN94</accession>
<keyword evidence="2" id="KW-1185">Reference proteome</keyword>
<evidence type="ECO:0000313" key="2">
    <source>
        <dbReference type="Proteomes" id="UP000646827"/>
    </source>
</evidence>
<gene>
    <name evidence="1" type="ORF">INT45_010189</name>
</gene>
<organism evidence="1 2">
    <name type="scientific">Circinella minor</name>
    <dbReference type="NCBI Taxonomy" id="1195481"/>
    <lineage>
        <taxon>Eukaryota</taxon>
        <taxon>Fungi</taxon>
        <taxon>Fungi incertae sedis</taxon>
        <taxon>Mucoromycota</taxon>
        <taxon>Mucoromycotina</taxon>
        <taxon>Mucoromycetes</taxon>
        <taxon>Mucorales</taxon>
        <taxon>Lichtheimiaceae</taxon>
        <taxon>Circinella</taxon>
    </lineage>
</organism>